<feature type="transmembrane region" description="Helical" evidence="1">
    <location>
        <begin position="305"/>
        <end position="330"/>
    </location>
</feature>
<dbReference type="PATRIC" id="fig|1036673.3.peg.1406"/>
<feature type="transmembrane region" description="Helical" evidence="1">
    <location>
        <begin position="263"/>
        <end position="284"/>
    </location>
</feature>
<feature type="transmembrane region" description="Helical" evidence="1">
    <location>
        <begin position="350"/>
        <end position="370"/>
    </location>
</feature>
<dbReference type="KEGG" id="pms:KNP414_01591"/>
<proteinExistence type="predicted"/>
<keyword evidence="1" id="KW-0812">Transmembrane</keyword>
<feature type="transmembrane region" description="Helical" evidence="1">
    <location>
        <begin position="186"/>
        <end position="207"/>
    </location>
</feature>
<feature type="transmembrane region" description="Helical" evidence="1">
    <location>
        <begin position="160"/>
        <end position="180"/>
    </location>
</feature>
<dbReference type="Proteomes" id="UP000006620">
    <property type="component" value="Chromosome"/>
</dbReference>
<evidence type="ECO:0000256" key="1">
    <source>
        <dbReference type="SAM" id="Phobius"/>
    </source>
</evidence>
<protein>
    <recommendedName>
        <fullName evidence="4">Multi antimicrobial extrusion protein MatE</fullName>
    </recommendedName>
</protein>
<feature type="transmembrane region" description="Helical" evidence="1">
    <location>
        <begin position="405"/>
        <end position="426"/>
    </location>
</feature>
<reference evidence="2 3" key="2">
    <citation type="journal article" date="2013" name="Genome Announc.">
        <title>Genome Sequence of Growth-Improving Paenibacillus mucilaginosus Strain KNP414.</title>
        <authorList>
            <person name="Lu J.J."/>
            <person name="Wang J.F."/>
            <person name="Hu X.F."/>
        </authorList>
    </citation>
    <scope>NUCLEOTIDE SEQUENCE [LARGE SCALE GENOMIC DNA]</scope>
    <source>
        <strain evidence="2 3">KNP414</strain>
    </source>
</reference>
<accession>F8FNP3</accession>
<feature type="transmembrane region" description="Helical" evidence="1">
    <location>
        <begin position="239"/>
        <end position="257"/>
    </location>
</feature>
<evidence type="ECO:0000313" key="3">
    <source>
        <dbReference type="Proteomes" id="UP000006620"/>
    </source>
</evidence>
<feature type="transmembrane region" description="Helical" evidence="1">
    <location>
        <begin position="382"/>
        <end position="399"/>
    </location>
</feature>
<evidence type="ECO:0000313" key="2">
    <source>
        <dbReference type="EMBL" id="AEI40155.1"/>
    </source>
</evidence>
<sequence length="454" mass="49572">MSQGTKERVTLRQLFAFFLPLGLSASLVTISHVIINSTLARSVSPELIIASYALPMSILGITERPAVLLRQTCSALVRDRRSFRAMSRVAFYVLGSVFVLGGIISYTPLGPWIFTNLFGAEEAMIPGMIAVYRVLMFVSIFSGIRCLFHGIIIYNMRTKWLTIGMGIRLLGMYLLSLYYIRTGVDSAVAGAVIFLTGMIIEASVSVWEGRSLLRRVIPEVKEGHEIASASQIFPFYRPLLYSSFIAVIAGPAINAFLGKTSDIALAIASFAIAGSVTQLVQSFFSYIHQIVLNFHRKDPAAVLRFTVMLSLIPAALLAVLCFTPAGPWFLQHVMGASERLMLASLSTLKIFMLMVLLFPWLDFGNGLLMLRSQTKVMVWSQAANVTVTLAALFLGVLWNPAWNGAIGALAQSLGIAAELCVVFYVLRETSKADGRLPGSLLAAPPKPNESSESE</sequence>
<evidence type="ECO:0008006" key="4">
    <source>
        <dbReference type="Google" id="ProtNLM"/>
    </source>
</evidence>
<keyword evidence="1" id="KW-1133">Transmembrane helix</keyword>
<keyword evidence="1" id="KW-0472">Membrane</keyword>
<feature type="transmembrane region" description="Helical" evidence="1">
    <location>
        <begin position="89"/>
        <end position="109"/>
    </location>
</feature>
<feature type="transmembrane region" description="Helical" evidence="1">
    <location>
        <begin position="129"/>
        <end position="148"/>
    </location>
</feature>
<dbReference type="EMBL" id="CP002869">
    <property type="protein sequence ID" value="AEI40155.1"/>
    <property type="molecule type" value="Genomic_DNA"/>
</dbReference>
<dbReference type="AlphaFoldDB" id="F8FNP3"/>
<reference evidence="3" key="1">
    <citation type="submission" date="2011-06" db="EMBL/GenBank/DDBJ databases">
        <title>Complete genome sequence of Paenibacillus mucilaginosus KNP414.</title>
        <authorList>
            <person name="Wang J."/>
            <person name="Hu S."/>
            <person name="Hu X."/>
            <person name="Zhang B."/>
            <person name="Dong D."/>
            <person name="Zhang S."/>
            <person name="Zhao K."/>
            <person name="Wu D."/>
        </authorList>
    </citation>
    <scope>NUCLEOTIDE SEQUENCE [LARGE SCALE GENOMIC DNA]</scope>
    <source>
        <strain evidence="3">KNP414</strain>
    </source>
</reference>
<feature type="transmembrane region" description="Helical" evidence="1">
    <location>
        <begin position="47"/>
        <end position="69"/>
    </location>
</feature>
<dbReference type="RefSeq" id="WP_013915317.1">
    <property type="nucleotide sequence ID" value="NC_015690.1"/>
</dbReference>
<name>F8FNP3_PAEMK</name>
<organism evidence="2 3">
    <name type="scientific">Paenibacillus mucilaginosus (strain KNP414)</name>
    <dbReference type="NCBI Taxonomy" id="1036673"/>
    <lineage>
        <taxon>Bacteria</taxon>
        <taxon>Bacillati</taxon>
        <taxon>Bacillota</taxon>
        <taxon>Bacilli</taxon>
        <taxon>Bacillales</taxon>
        <taxon>Paenibacillaceae</taxon>
        <taxon>Paenibacillus</taxon>
    </lineage>
</organism>
<feature type="transmembrane region" description="Helical" evidence="1">
    <location>
        <begin position="14"/>
        <end position="35"/>
    </location>
</feature>
<gene>
    <name evidence="2" type="ordered locus">KNP414_01591</name>
</gene>
<dbReference type="HOGENOM" id="CLU_636052_0_0_9"/>